<dbReference type="Gene3D" id="1.10.1200.10">
    <property type="entry name" value="ACP-like"/>
    <property type="match status" value="2"/>
</dbReference>
<dbReference type="Pfam" id="PF00501">
    <property type="entry name" value="AMP-binding"/>
    <property type="match status" value="3"/>
</dbReference>
<dbReference type="GO" id="GO:0044550">
    <property type="term" value="P:secondary metabolite biosynthetic process"/>
    <property type="evidence" value="ECO:0007669"/>
    <property type="project" value="UniProtKB-ARBA"/>
</dbReference>
<dbReference type="InterPro" id="IPR010071">
    <property type="entry name" value="AA_adenyl_dom"/>
</dbReference>
<evidence type="ECO:0000256" key="1">
    <source>
        <dbReference type="ARBA" id="ARBA00001957"/>
    </source>
</evidence>
<dbReference type="InterPro" id="IPR036736">
    <property type="entry name" value="ACP-like_sf"/>
</dbReference>
<dbReference type="SMART" id="SM00823">
    <property type="entry name" value="PKS_PP"/>
    <property type="match status" value="3"/>
</dbReference>
<dbReference type="Gene3D" id="3.30.300.30">
    <property type="match status" value="3"/>
</dbReference>
<dbReference type="GO" id="GO:0043041">
    <property type="term" value="P:amino acid activation for nonribosomal peptide biosynthetic process"/>
    <property type="evidence" value="ECO:0007669"/>
    <property type="project" value="TreeGrafter"/>
</dbReference>
<dbReference type="InterPro" id="IPR020806">
    <property type="entry name" value="PKS_PP-bd"/>
</dbReference>
<dbReference type="InterPro" id="IPR009081">
    <property type="entry name" value="PP-bd_ACP"/>
</dbReference>
<dbReference type="FunFam" id="3.40.50.12780:FF:000012">
    <property type="entry name" value="Non-ribosomal peptide synthetase"/>
    <property type="match status" value="2"/>
</dbReference>
<dbReference type="InterPro" id="IPR020845">
    <property type="entry name" value="AMP-binding_CS"/>
</dbReference>
<feature type="compositionally biased region" description="Basic and acidic residues" evidence="7">
    <location>
        <begin position="3019"/>
        <end position="3029"/>
    </location>
</feature>
<dbReference type="PRINTS" id="PR00154">
    <property type="entry name" value="AMPBINDING"/>
</dbReference>
<dbReference type="CDD" id="cd19534">
    <property type="entry name" value="E_NRPS"/>
    <property type="match status" value="1"/>
</dbReference>
<feature type="domain" description="Carrier" evidence="8">
    <location>
        <begin position="3040"/>
        <end position="3114"/>
    </location>
</feature>
<feature type="domain" description="Carrier" evidence="8">
    <location>
        <begin position="981"/>
        <end position="1056"/>
    </location>
</feature>
<keyword evidence="4" id="KW-0597">Phosphoprotein</keyword>
<dbReference type="CDD" id="cd05930">
    <property type="entry name" value="A_NRPS"/>
    <property type="match status" value="2"/>
</dbReference>
<evidence type="ECO:0000259" key="8">
    <source>
        <dbReference type="PROSITE" id="PS50075"/>
    </source>
</evidence>
<sequence>MSRNCRKRRRGDYNMTKKNAIQDIYPLSYMQEGMLFHSLLQKESQAYAEQASFSITGKVDTRVFEESVHALFERHDIFRTIFISQNVSVPQQVVLKERNVSIIEENLTNLNKADQIKHIEEAKRRDRKKGFHLQKDMLMRVTLLQTGECEYTCIWSFHHIIMDGWCLGIVLKEFFQIYASRLRRTPLTLEPAVPYGTYIKWLMEQDKEKAASYWERYLEGFEQQTVLPKQKKAGESRQEEVTFSFSKEDTAKLKELAVKEEVTLSTIFHTLWGILLQAYNQTEDAVFGSVISGRPSEIEGIERMIGLFINTVPVRISGANIPFQKLIKNVQKDALKGQAYSYHPLYDIQANSQVKQGLIDHILVFENYPVEQELDVLNSKGDTKDLFHIHDFSMEDETNYSFYLMVAPGDEIHLKMRYDSSVYDRQFIENIKGHLAHIVSQVLDKPDITPDKLEIITPEEKAQLLAPISEETEKPEYDTVHAMFERQAAKTPDQIAIRYEGESVTYKELNESANKLARLLQKRGLKREEPVGVMLGRSPSLAAAVLGILKAGGAFVPIDPGSPKERIRYVIENSGCVHVVTERHQSVPAEQTLQVTYIEDAGTEADGSNVQSINTADDLLYMIYTSGTTGKPKGVLLEHKNMANLLSHQLTNTDIDFCTNVLQYASVAFDVCYQELFSVLLSGGTLCIVPESIKRDVSQLFSFIDQHNTEVVFFPTAFVKMLFNEEGYAQSFPRCVKHVITAGEQLTVSRLFRQTLRLHGMHLHNHYGPSETHVVSTYTISAGDDIPEHPPIGKPIHHNKMYILSKNRQLQPLGIAGELYISGANTGRGYVNNPALTEEKFLPDPFRTDAVMYRTGDLARLRADGQIEYIGRTDDQVKIRGYRIEPKEIETVLANHHAVKEAAVLIQTNESGENELCAYCSVSQATDPSQLRSDLAKELPDYMIPVKWAFVDSIPLTANGKVDQRALPEASAYAAGRQYTAPRNVTELKLTRIWEEVLQSGPIGVHDHFFELGGHSLKATALVAKIAKECSVQIPLSDVFSHPTVEELAKIISEAEENPFASIEKTEMKETYPVSSAQKRMYVLHQLENGGVSYNIPAVLEVKGPFDRDRMEAVFKELIRRHEPLRTSFEEKNGLPVQRIHDDVPFAFTKEQSAEAFIRPFDLGKAPLFRAGFVQIEKDRHLLLADMHHIISDGVSVNLLIREFSELYAERSLPPLRIQYKDYAVWQQSFMAGAAYRKQEEYWLNRLAGEIPVLELPADKPRPPVRSFSGDRVSFVINEKHTAQLKKLAKENKCTLYMTLLGVYTVLLARLTGQEDMIVGSPIAGRPHADLDAVLGMFVNTLAFRTRPDGSMTFKEYLKEIRQTALEAYEHQDYPLEELVDKLGVPRDMSRNPLFDTTFALQNMEQQKLRAAGLELQPADVSLPISKFDLSLYISENAGELYCQFEYSTDLFKRKTIQKWAGFFTTLAENAAADPGLELDDISVLTEKEEVSLLQDFSPFQKTAFPLHQSLHDLLEQQAEKTPDRPAILTDDISITYQELNERANELAHQLIKRGIRLEDKTAIMGRRSPDMLIGIYAVLKAGGAYLPIDPDYPEERIRFLLKDSGVKFLLAEPELFAPDLFEGETISLKSGQTGNPESAANPNVPVKPDSLAYIIYTSGSTGRPKGVQVEHRSAVNFLYSLQTRYGLSDSDIILHKTSYSFDASIWELFWWPIAGASVFLLPQGGEKDPEMILNALENNRITAAHFVPSMLHAFLEYINSRKQPIKKTCLKRVFAGGEQLGPHLVSRFYDLLPGTELTNSYGPTEATVEAAYFDLPQGKEFHNVPIGISGHNMRLYILNQKKRLLPPGCIGELYIAGTGVARGYLNRPELTEERFLDDPFYPGERMYQTGDIARWTEEGLVEWLGRSDGQVKVRGYRIEPGEIEAAIRRIDGIREAAVTARTEHGETALYAYIEGRESDDVRAELATRLPAYMMPAQFIKMSEWPVTPSGKLDRRALPTPGGAADRQAYTAPRNVTEMKLCALWEEVLKNGPVGIRDHFFERGGHSLKATALVSRIAKEFGVQVPLQDIFARPTVEELASVIQDLEESSYEAIQPAKKQDTYPVSSAQKRMYVLQQLEDGGVGYNMPAVLELTGPLDRGRLEETFRQLVERHESLRTSFETGPDGEPVQRIHDSVPFQLDEAGSADAFVRPFCLEEAPLFRAALVKESDERHLLLTDMHHIISDGVSVNTLIKEFGELYAGRSLAPMRLQYKDYAVWQRSFQEKEGYQKQEAYWLKRLEGELPVLELPADKPRPAVRSFAGGSVSCTLDAETASGLHRIARDHGSTLYMVLLAAYNTLLAKLSGQEDIIVGSPIAGRPHKDLEPILGMFVNTLAIRTEPKGDKRFTDYLAEVRQAALEAYEHQDYPFEELVERLGVQRDTSRNPLFDAMLVVQNIEHEELLLDGLHIQNADVSRPVSKFDVTLQASEGGGQIHFLFEYAASLFRKETMQRWASHFMTMLEHIVREPETSLQAISMLTAPERNRILSDFNGMTDQQLPEKTVHELFITQARKTPDAAALISGETLITYKELDDWSNKIARALQKRQIGPDAAVGIVIPRSPEQVAAVFGVWKAGGAYVPIDPEYPEERKQYIISDSGTALLLTAHGAIEQVPDRFNGEVLALEDIQEQDASPVQSLSAPEDLAYIIYTSGTTGRPKGVMVEHRSVSQTLQWRSGFYDLNEKDTILQLFSFSFDGFVTSMFTPLISGAKAAVLAEDEARDILAIKHYLASYRITHMIIVPVLYRTLLDVLEPGDAESLRIVTLAGEAVDQNIISRSLSVCPHTELANEYGPTENSVATTAARHIEQSENITIGRPIEHSHVYILNGDHPQPIGVTGELCISGSGLARGYRNLPKQTAQAFVQDPFQKNRRMYRTGDLAKWLPDGTLQYIGRIDEQVKIRGYRVELKEIESALTGIKGVKEAAVTAHTASAGQTELCAYIVTEEGTESETVQQALRNEMPAYMVPAFFETLEALPVTPNGKLDRRALPEPRKKAHTGQAFTEPESDMEKELSAIWSEVLGTENIAADKSFFELGGDSIKALQVSARLHQAGKQIAVKDIFSRPTIRELAPYVRTERQPVSQAPAEGEVKWSPIHKWFFTQDTKEANHFNQSVMLTRANSIDEEALRKTLKAITVHHDALRLVCIKDEEKGLLLFNRPADLADEQLYSLTILEMEGDEHEKERFVKRRVAELQRNMDLENGPLVQAGLFRSEAEDYLFLTVHHLAVDGISWRILLEDLASAYEQAISGQEIKLPPKTMSFKTYTEQLADYAESKQLLQQAEYWREIEHYETESLPYEQADLSQTPAKKRNTVSFTLTESETDALLKDVHSAYNTDTQDVLLASAVLAVQKWSPRHALKIALEGHGRQSEQAGADISRTVGWFTSIYPVLFRSGAYEPLEEYEIRTLKTVKDTLRRIPDKGNGYGVLKYLTPPKLAGMTFGKAPEISFNYLGQFDAPGGNPAETEQPDAFQFSPLGGGDDVTDTWKREQSLEISAIAAKGRMTVSISYETERFRQDTIERLSESCRYYLLKLSEHCLSKTDTEKTVSDFDDRELTEEALQDIADLLSFH</sequence>
<dbReference type="InterPro" id="IPR020459">
    <property type="entry name" value="AMP-binding"/>
</dbReference>
<protein>
    <submittedName>
        <fullName evidence="9">FenD protein</fullName>
    </submittedName>
</protein>
<dbReference type="GO" id="GO:0017000">
    <property type="term" value="P:antibiotic biosynthetic process"/>
    <property type="evidence" value="ECO:0007669"/>
    <property type="project" value="UniProtKB-KW"/>
</dbReference>
<gene>
    <name evidence="9" type="primary">fenD</name>
</gene>
<dbReference type="InterPro" id="IPR045851">
    <property type="entry name" value="AMP-bd_C_sf"/>
</dbReference>
<dbReference type="FunFam" id="3.30.300.30:FF:000010">
    <property type="entry name" value="Enterobactin synthetase component F"/>
    <property type="match status" value="2"/>
</dbReference>
<dbReference type="SUPFAM" id="SSF52777">
    <property type="entry name" value="CoA-dependent acyltransferases"/>
    <property type="match status" value="8"/>
</dbReference>
<dbReference type="SUPFAM" id="SSF56801">
    <property type="entry name" value="Acetyl-CoA synthetase-like"/>
    <property type="match status" value="3"/>
</dbReference>
<name>Q70JX4_BACAM</name>
<dbReference type="GO" id="GO:0008610">
    <property type="term" value="P:lipid biosynthetic process"/>
    <property type="evidence" value="ECO:0007669"/>
    <property type="project" value="UniProtKB-ARBA"/>
</dbReference>
<evidence type="ECO:0000313" key="9">
    <source>
        <dbReference type="EMBL" id="CAE11274.1"/>
    </source>
</evidence>
<dbReference type="PROSITE" id="PS00012">
    <property type="entry name" value="PHOSPHOPANTETHEINE"/>
    <property type="match status" value="2"/>
</dbReference>
<comment type="similarity">
    <text evidence="2">Belongs to the ATP-dependent AMP-binding enzyme family.</text>
</comment>
<dbReference type="Gene3D" id="3.40.50.1820">
    <property type="entry name" value="alpha/beta hydrolase"/>
    <property type="match status" value="1"/>
</dbReference>
<dbReference type="FunFam" id="1.10.1200.10:FF:000005">
    <property type="entry name" value="Nonribosomal peptide synthetase 1"/>
    <property type="match status" value="3"/>
</dbReference>
<dbReference type="GO" id="GO:0031177">
    <property type="term" value="F:phosphopantetheine binding"/>
    <property type="evidence" value="ECO:0007669"/>
    <property type="project" value="InterPro"/>
</dbReference>
<dbReference type="PANTHER" id="PTHR45527">
    <property type="entry name" value="NONRIBOSOMAL PEPTIDE SYNTHETASE"/>
    <property type="match status" value="1"/>
</dbReference>
<evidence type="ECO:0000256" key="4">
    <source>
        <dbReference type="ARBA" id="ARBA00022553"/>
    </source>
</evidence>
<keyword evidence="3" id="KW-0596">Phosphopantetheine</keyword>
<feature type="domain" description="Carrier" evidence="8">
    <location>
        <begin position="2012"/>
        <end position="2087"/>
    </location>
</feature>
<organism evidence="9">
    <name type="scientific">Bacillus amyloliquefaciens</name>
    <name type="common">Bacillus velezensis</name>
    <dbReference type="NCBI Taxonomy" id="1390"/>
    <lineage>
        <taxon>Bacteria</taxon>
        <taxon>Bacillati</taxon>
        <taxon>Bacillota</taxon>
        <taxon>Bacilli</taxon>
        <taxon>Bacillales</taxon>
        <taxon>Bacillaceae</taxon>
        <taxon>Bacillus</taxon>
        <taxon>Bacillus amyloliquefaciens group</taxon>
    </lineage>
</organism>
<dbReference type="FunFam" id="2.30.38.10:FF:000001">
    <property type="entry name" value="Non-ribosomal peptide synthetase PvdI"/>
    <property type="match status" value="1"/>
</dbReference>
<dbReference type="FunFam" id="3.40.50.980:FF:000001">
    <property type="entry name" value="Non-ribosomal peptide synthetase"/>
    <property type="match status" value="3"/>
</dbReference>
<dbReference type="PROSITE" id="PS50075">
    <property type="entry name" value="CARRIER"/>
    <property type="match status" value="3"/>
</dbReference>
<dbReference type="NCBIfam" id="TIGR01720">
    <property type="entry name" value="NRPS-para261"/>
    <property type="match status" value="1"/>
</dbReference>
<dbReference type="Pfam" id="PF00550">
    <property type="entry name" value="PP-binding"/>
    <property type="match status" value="3"/>
</dbReference>
<dbReference type="GO" id="GO:0005829">
    <property type="term" value="C:cytosol"/>
    <property type="evidence" value="ECO:0007669"/>
    <property type="project" value="TreeGrafter"/>
</dbReference>
<dbReference type="Gene3D" id="3.30.559.30">
    <property type="entry name" value="Nonribosomal peptide synthetase, condensation domain"/>
    <property type="match status" value="4"/>
</dbReference>
<keyword evidence="5" id="KW-0677">Repeat</keyword>
<dbReference type="Gene3D" id="3.40.50.980">
    <property type="match status" value="6"/>
</dbReference>
<dbReference type="GO" id="GO:0003824">
    <property type="term" value="F:catalytic activity"/>
    <property type="evidence" value="ECO:0007669"/>
    <property type="project" value="UniProtKB-KW"/>
</dbReference>
<dbReference type="EMBL" id="AJ576102">
    <property type="protein sequence ID" value="CAE11274.1"/>
    <property type="molecule type" value="Genomic_DNA"/>
</dbReference>
<dbReference type="Pfam" id="PF13193">
    <property type="entry name" value="AMP-binding_C"/>
    <property type="match status" value="3"/>
</dbReference>
<reference evidence="9" key="1">
    <citation type="journal article" date="2004" name="J. Bacteriol.">
        <title>Structural and functional characterization of gene clusters directing nonribosomal synthesis of bioactive cyclic lipopeptides in Bacillus amyloliquefaciens strain FZB42.</title>
        <authorList>
            <person name="Koumoutsi A."/>
            <person name="Chen X.H."/>
            <person name="Henne A."/>
            <person name="Liesegang H."/>
            <person name="Hitzeroth G."/>
            <person name="Franke P."/>
            <person name="Vater J."/>
            <person name="Borriss R."/>
        </authorList>
    </citation>
    <scope>NUCLEOTIDE SEQUENCE</scope>
    <source>
        <strain evidence="9">FZB42</strain>
    </source>
</reference>
<dbReference type="Pfam" id="PF00668">
    <property type="entry name" value="Condensation"/>
    <property type="match status" value="4"/>
</dbReference>
<evidence type="ECO:0000256" key="2">
    <source>
        <dbReference type="ARBA" id="ARBA00006432"/>
    </source>
</evidence>
<feature type="region of interest" description="Disordered" evidence="7">
    <location>
        <begin position="3017"/>
        <end position="3044"/>
    </location>
</feature>
<keyword evidence="6" id="KW-0045">Antibiotic biosynthesis</keyword>
<dbReference type="InterPro" id="IPR000873">
    <property type="entry name" value="AMP-dep_synth/lig_dom"/>
</dbReference>
<evidence type="ECO:0000256" key="7">
    <source>
        <dbReference type="SAM" id="MobiDB-lite"/>
    </source>
</evidence>
<evidence type="ECO:0000256" key="5">
    <source>
        <dbReference type="ARBA" id="ARBA00022737"/>
    </source>
</evidence>
<dbReference type="Gene3D" id="3.30.559.10">
    <property type="entry name" value="Chloramphenicol acetyltransferase-like domain"/>
    <property type="match status" value="4"/>
</dbReference>
<dbReference type="InterPro" id="IPR029058">
    <property type="entry name" value="AB_hydrolase_fold"/>
</dbReference>
<dbReference type="FunFam" id="3.30.559.10:FF:000012">
    <property type="entry name" value="Non-ribosomal peptide synthetase"/>
    <property type="match status" value="1"/>
</dbReference>
<dbReference type="InterPro" id="IPR023213">
    <property type="entry name" value="CAT-like_dom_sf"/>
</dbReference>
<evidence type="ECO:0000256" key="3">
    <source>
        <dbReference type="ARBA" id="ARBA00022450"/>
    </source>
</evidence>
<proteinExistence type="inferred from homology"/>
<dbReference type="InterPro" id="IPR006162">
    <property type="entry name" value="Ppantetheine_attach_site"/>
</dbReference>
<dbReference type="InterPro" id="IPR025110">
    <property type="entry name" value="AMP-bd_C"/>
</dbReference>
<dbReference type="InterPro" id="IPR010060">
    <property type="entry name" value="NRPS_synth"/>
</dbReference>
<dbReference type="SUPFAM" id="SSF47336">
    <property type="entry name" value="ACP-like"/>
    <property type="match status" value="3"/>
</dbReference>
<dbReference type="SMR" id="Q70JX4"/>
<accession>Q70JX4</accession>
<dbReference type="NCBIfam" id="TIGR01733">
    <property type="entry name" value="AA-adenyl-dom"/>
    <property type="match status" value="3"/>
</dbReference>
<comment type="cofactor">
    <cofactor evidence="1">
        <name>pantetheine 4'-phosphate</name>
        <dbReference type="ChEBI" id="CHEBI:47942"/>
    </cofactor>
</comment>
<dbReference type="PROSITE" id="PS00455">
    <property type="entry name" value="AMP_BINDING"/>
    <property type="match status" value="3"/>
</dbReference>
<dbReference type="CDD" id="cd19543">
    <property type="entry name" value="DCL_NRPS"/>
    <property type="match status" value="1"/>
</dbReference>
<dbReference type="InterPro" id="IPR001242">
    <property type="entry name" value="Condensation_dom"/>
</dbReference>
<dbReference type="NCBIfam" id="NF003417">
    <property type="entry name" value="PRK04813.1"/>
    <property type="match status" value="3"/>
</dbReference>
<evidence type="ECO:0000256" key="6">
    <source>
        <dbReference type="ARBA" id="ARBA00023194"/>
    </source>
</evidence>
<dbReference type="PANTHER" id="PTHR45527:SF1">
    <property type="entry name" value="FATTY ACID SYNTHASE"/>
    <property type="match status" value="1"/>
</dbReference>
<dbReference type="CDD" id="cd19531">
    <property type="entry name" value="LCL_NRPS-like"/>
    <property type="match status" value="2"/>
</dbReference>
<dbReference type="Gene3D" id="2.30.38.10">
    <property type="entry name" value="Luciferase, Domain 3"/>
    <property type="match status" value="3"/>
</dbReference>